<dbReference type="OrthoDB" id="925650at2759"/>
<evidence type="ECO:0000313" key="4">
    <source>
        <dbReference type="Proteomes" id="UP000594638"/>
    </source>
</evidence>
<comment type="caution">
    <text evidence="3">The sequence shown here is derived from an EMBL/GenBank/DDBJ whole genome shotgun (WGS) entry which is preliminary data.</text>
</comment>
<dbReference type="AlphaFoldDB" id="A0A8S0PYB0"/>
<protein>
    <submittedName>
        <fullName evidence="3">DnaJ homolog subfamily C member 7 homolog isoform X1</fullName>
    </submittedName>
</protein>
<evidence type="ECO:0000313" key="3">
    <source>
        <dbReference type="EMBL" id="CAA2960115.1"/>
    </source>
</evidence>
<gene>
    <name evidence="3" type="ORF">OLEA9_A068155</name>
</gene>
<feature type="compositionally biased region" description="Polar residues" evidence="1">
    <location>
        <begin position="11"/>
        <end position="20"/>
    </location>
</feature>
<keyword evidence="2" id="KW-0812">Transmembrane</keyword>
<feature type="region of interest" description="Disordered" evidence="1">
    <location>
        <begin position="1"/>
        <end position="26"/>
    </location>
</feature>
<evidence type="ECO:0000256" key="1">
    <source>
        <dbReference type="SAM" id="MobiDB-lite"/>
    </source>
</evidence>
<sequence length="63" mass="7336">MSKEEEDKRNTNNPFQQPNRGYQGKEEEEEMRLFGVLMFGLIGATATTLAVSIFQFFKIYLIE</sequence>
<feature type="compositionally biased region" description="Basic and acidic residues" evidence="1">
    <location>
        <begin position="1"/>
        <end position="10"/>
    </location>
</feature>
<reference evidence="3 4" key="1">
    <citation type="submission" date="2019-12" db="EMBL/GenBank/DDBJ databases">
        <authorList>
            <person name="Alioto T."/>
            <person name="Alioto T."/>
            <person name="Gomez Garrido J."/>
        </authorList>
    </citation>
    <scope>NUCLEOTIDE SEQUENCE [LARGE SCALE GENOMIC DNA]</scope>
</reference>
<keyword evidence="4" id="KW-1185">Reference proteome</keyword>
<accession>A0A8S0PYB0</accession>
<dbReference type="Proteomes" id="UP000594638">
    <property type="component" value="Unassembled WGS sequence"/>
</dbReference>
<organism evidence="3 4">
    <name type="scientific">Olea europaea subsp. europaea</name>
    <dbReference type="NCBI Taxonomy" id="158383"/>
    <lineage>
        <taxon>Eukaryota</taxon>
        <taxon>Viridiplantae</taxon>
        <taxon>Streptophyta</taxon>
        <taxon>Embryophyta</taxon>
        <taxon>Tracheophyta</taxon>
        <taxon>Spermatophyta</taxon>
        <taxon>Magnoliopsida</taxon>
        <taxon>eudicotyledons</taxon>
        <taxon>Gunneridae</taxon>
        <taxon>Pentapetalae</taxon>
        <taxon>asterids</taxon>
        <taxon>lamiids</taxon>
        <taxon>Lamiales</taxon>
        <taxon>Oleaceae</taxon>
        <taxon>Oleeae</taxon>
        <taxon>Olea</taxon>
    </lineage>
</organism>
<dbReference type="Gramene" id="OE9A068155T1">
    <property type="protein sequence ID" value="OE9A068155C1"/>
    <property type="gene ID" value="OE9A068155"/>
</dbReference>
<name>A0A8S0PYB0_OLEEU</name>
<feature type="transmembrane region" description="Helical" evidence="2">
    <location>
        <begin position="33"/>
        <end position="57"/>
    </location>
</feature>
<dbReference type="EMBL" id="CACTIH010000371">
    <property type="protein sequence ID" value="CAA2960115.1"/>
    <property type="molecule type" value="Genomic_DNA"/>
</dbReference>
<evidence type="ECO:0000256" key="2">
    <source>
        <dbReference type="SAM" id="Phobius"/>
    </source>
</evidence>
<proteinExistence type="predicted"/>
<keyword evidence="2" id="KW-1133">Transmembrane helix</keyword>
<keyword evidence="2" id="KW-0472">Membrane</keyword>